<dbReference type="EMBL" id="SZUA01000002">
    <property type="protein sequence ID" value="TKR30282.1"/>
    <property type="molecule type" value="Genomic_DNA"/>
</dbReference>
<dbReference type="PROSITE" id="PS51257">
    <property type="entry name" value="PROKAR_LIPOPROTEIN"/>
    <property type="match status" value="1"/>
</dbReference>
<keyword evidence="2" id="KW-0812">Transmembrane</keyword>
<feature type="signal peptide" evidence="3">
    <location>
        <begin position="1"/>
        <end position="32"/>
    </location>
</feature>
<organism evidence="5 6">
    <name type="scientific">Luteimonas gilva</name>
    <dbReference type="NCBI Taxonomy" id="2572684"/>
    <lineage>
        <taxon>Bacteria</taxon>
        <taxon>Pseudomonadati</taxon>
        <taxon>Pseudomonadota</taxon>
        <taxon>Gammaproteobacteria</taxon>
        <taxon>Lysobacterales</taxon>
        <taxon>Lysobacteraceae</taxon>
        <taxon>Luteimonas</taxon>
    </lineage>
</organism>
<protein>
    <submittedName>
        <fullName evidence="5">DUF4349 domain-containing protein</fullName>
    </submittedName>
</protein>
<sequence length="346" mass="37612">MEQGRHVHRNTRTGLALATAIALALAACSKHAPEAESAADAAVVAAAAPAAPPAPEPTSGGGMDKRMQEQAQRVDQDAPTAQQMTSSAATYTDARRKFIRTARAQFRVADVYRSALAIEDVAAAQGGFVIRNDISAQTGAVQSRPMGEGKLLELAEYTVRGEVAVRVPSDKTQDFLRAIVGQMEFLDSRNFEAMDAQFQLLRQQLAYQRSQETQQELGAATAQGGKLGQKADAIAARGDAKLARDEALVAQKEFEDRVEFSTLQLSLYQAPRIRRTELTDVEAVFEQNSPGFFARLGSSLSIGWHGALNALVELAKLWPLWLAAVAAFFVYRRFFKRARASDRSKA</sequence>
<feature type="compositionally biased region" description="Basic and acidic residues" evidence="1">
    <location>
        <begin position="63"/>
        <end position="76"/>
    </location>
</feature>
<dbReference type="AlphaFoldDB" id="A0A4U5JL39"/>
<dbReference type="Pfam" id="PF14257">
    <property type="entry name" value="DUF4349"/>
    <property type="match status" value="1"/>
</dbReference>
<feature type="transmembrane region" description="Helical" evidence="2">
    <location>
        <begin position="317"/>
        <end position="335"/>
    </location>
</feature>
<feature type="chain" id="PRO_5020978884" evidence="3">
    <location>
        <begin position="33"/>
        <end position="346"/>
    </location>
</feature>
<reference evidence="5 6" key="1">
    <citation type="submission" date="2019-04" db="EMBL/GenBank/DDBJ databases">
        <title>Reference strain of H23.</title>
        <authorList>
            <person name="Luo X."/>
        </authorList>
    </citation>
    <scope>NUCLEOTIDE SEQUENCE [LARGE SCALE GENOMIC DNA]</scope>
    <source>
        <strain evidence="5 6">H23</strain>
    </source>
</reference>
<comment type="caution">
    <text evidence="5">The sequence shown here is derived from an EMBL/GenBank/DDBJ whole genome shotgun (WGS) entry which is preliminary data.</text>
</comment>
<evidence type="ECO:0000259" key="4">
    <source>
        <dbReference type="Pfam" id="PF14257"/>
    </source>
</evidence>
<evidence type="ECO:0000256" key="2">
    <source>
        <dbReference type="SAM" id="Phobius"/>
    </source>
</evidence>
<evidence type="ECO:0000313" key="5">
    <source>
        <dbReference type="EMBL" id="TKR30282.1"/>
    </source>
</evidence>
<keyword evidence="2" id="KW-0472">Membrane</keyword>
<feature type="region of interest" description="Disordered" evidence="1">
    <location>
        <begin position="49"/>
        <end position="89"/>
    </location>
</feature>
<dbReference type="InterPro" id="IPR025645">
    <property type="entry name" value="DUF4349"/>
</dbReference>
<keyword evidence="6" id="KW-1185">Reference proteome</keyword>
<evidence type="ECO:0000256" key="3">
    <source>
        <dbReference type="SAM" id="SignalP"/>
    </source>
</evidence>
<feature type="compositionally biased region" description="Polar residues" evidence="1">
    <location>
        <begin position="77"/>
        <end position="89"/>
    </location>
</feature>
<keyword evidence="2" id="KW-1133">Transmembrane helix</keyword>
<evidence type="ECO:0000256" key="1">
    <source>
        <dbReference type="SAM" id="MobiDB-lite"/>
    </source>
</evidence>
<keyword evidence="3" id="KW-0732">Signal</keyword>
<proteinExistence type="predicted"/>
<gene>
    <name evidence="5" type="ORF">FCE95_09090</name>
</gene>
<evidence type="ECO:0000313" key="6">
    <source>
        <dbReference type="Proteomes" id="UP000308707"/>
    </source>
</evidence>
<accession>A0A4U5JL39</accession>
<dbReference type="OrthoDB" id="8704559at2"/>
<feature type="domain" description="DUF4349" evidence="4">
    <location>
        <begin position="96"/>
        <end position="332"/>
    </location>
</feature>
<dbReference type="Proteomes" id="UP000308707">
    <property type="component" value="Unassembled WGS sequence"/>
</dbReference>
<name>A0A4U5JL39_9GAMM</name>